<evidence type="ECO:0000313" key="2">
    <source>
        <dbReference type="EMBL" id="ELP84826.1"/>
    </source>
</evidence>
<feature type="transmembrane region" description="Helical" evidence="1">
    <location>
        <begin position="109"/>
        <end position="124"/>
    </location>
</feature>
<accession>L7FJN3</accession>
<sequence length="165" mass="19295">MNQQETIKSQYDYVPQNETNNVQSIFQSPEQTFKEFLGDMNSYDSYHDPVGRCSQNVSQYFKFYVLAIFVFYIPVALLNFKFFLAESALNFSIYFFGAKFGQLTKRVDPFYKALVYCLVLILFTYPTKDFIVWCFTAASISGSYLHALTRKAENETTDLEFEYVD</sequence>
<keyword evidence="3" id="KW-1185">Reference proteome</keyword>
<evidence type="ECO:0000256" key="1">
    <source>
        <dbReference type="SAM" id="Phobius"/>
    </source>
</evidence>
<dbReference type="KEGG" id="eiv:EIN_283720"/>
<dbReference type="Proteomes" id="UP000014680">
    <property type="component" value="Unassembled WGS sequence"/>
</dbReference>
<dbReference type="EMBL" id="KB207106">
    <property type="protein sequence ID" value="ELP84826.1"/>
    <property type="molecule type" value="Genomic_DNA"/>
</dbReference>
<proteinExistence type="predicted"/>
<dbReference type="VEuPathDB" id="AmoebaDB:EIN_283720"/>
<reference evidence="2 3" key="1">
    <citation type="submission" date="2012-10" db="EMBL/GenBank/DDBJ databases">
        <authorList>
            <person name="Zafar N."/>
            <person name="Inman J."/>
            <person name="Hall N."/>
            <person name="Lorenzi H."/>
            <person name="Caler E."/>
        </authorList>
    </citation>
    <scope>NUCLEOTIDE SEQUENCE [LARGE SCALE GENOMIC DNA]</scope>
    <source>
        <strain evidence="2 3">IP1</strain>
    </source>
</reference>
<keyword evidence="1" id="KW-0472">Membrane</keyword>
<name>L7FJN3_ENTIV</name>
<dbReference type="GeneID" id="14883820"/>
<dbReference type="AlphaFoldDB" id="L7FJN3"/>
<organism evidence="2 3">
    <name type="scientific">Entamoeba invadens IP1</name>
    <dbReference type="NCBI Taxonomy" id="370355"/>
    <lineage>
        <taxon>Eukaryota</taxon>
        <taxon>Amoebozoa</taxon>
        <taxon>Evosea</taxon>
        <taxon>Archamoebae</taxon>
        <taxon>Mastigamoebida</taxon>
        <taxon>Entamoebidae</taxon>
        <taxon>Entamoeba</taxon>
    </lineage>
</organism>
<protein>
    <recommendedName>
        <fullName evidence="4">PRA1 family protein</fullName>
    </recommendedName>
</protein>
<feature type="transmembrane region" description="Helical" evidence="1">
    <location>
        <begin position="64"/>
        <end position="97"/>
    </location>
</feature>
<keyword evidence="1" id="KW-0812">Transmembrane</keyword>
<evidence type="ECO:0008006" key="4">
    <source>
        <dbReference type="Google" id="ProtNLM"/>
    </source>
</evidence>
<gene>
    <name evidence="2" type="ORF">EIN_283720</name>
</gene>
<keyword evidence="1" id="KW-1133">Transmembrane helix</keyword>
<evidence type="ECO:0000313" key="3">
    <source>
        <dbReference type="Proteomes" id="UP000014680"/>
    </source>
</evidence>
<dbReference type="RefSeq" id="XP_004184172.1">
    <property type="nucleotide sequence ID" value="XM_004184124.1"/>
</dbReference>